<protein>
    <submittedName>
        <fullName evidence="2">Membrane protein</fullName>
    </submittedName>
</protein>
<keyword evidence="1" id="KW-0812">Transmembrane</keyword>
<feature type="transmembrane region" description="Helical" evidence="1">
    <location>
        <begin position="392"/>
        <end position="412"/>
    </location>
</feature>
<dbReference type="PANTHER" id="PTHR36840">
    <property type="entry name" value="BLL5714 PROTEIN"/>
    <property type="match status" value="1"/>
</dbReference>
<proteinExistence type="predicted"/>
<comment type="caution">
    <text evidence="2">The sequence shown here is derived from an EMBL/GenBank/DDBJ whole genome shotgun (WGS) entry which is preliminary data.</text>
</comment>
<name>A0A9W6M0U6_9MICO</name>
<feature type="transmembrane region" description="Helical" evidence="1">
    <location>
        <begin position="69"/>
        <end position="90"/>
    </location>
</feature>
<feature type="transmembrane region" description="Helical" evidence="1">
    <location>
        <begin position="138"/>
        <end position="156"/>
    </location>
</feature>
<feature type="transmembrane region" description="Helical" evidence="1">
    <location>
        <begin position="102"/>
        <end position="126"/>
    </location>
</feature>
<dbReference type="Proteomes" id="UP001142372">
    <property type="component" value="Unassembled WGS sequence"/>
</dbReference>
<evidence type="ECO:0000256" key="1">
    <source>
        <dbReference type="SAM" id="Phobius"/>
    </source>
</evidence>
<organism evidence="2 3">
    <name type="scientific">Leifsonia poae</name>
    <dbReference type="NCBI Taxonomy" id="110933"/>
    <lineage>
        <taxon>Bacteria</taxon>
        <taxon>Bacillati</taxon>
        <taxon>Actinomycetota</taxon>
        <taxon>Actinomycetes</taxon>
        <taxon>Micrococcales</taxon>
        <taxon>Microbacteriaceae</taxon>
        <taxon>Leifsonia</taxon>
    </lineage>
</organism>
<keyword evidence="1" id="KW-1133">Transmembrane helix</keyword>
<feature type="transmembrane region" description="Helical" evidence="1">
    <location>
        <begin position="195"/>
        <end position="214"/>
    </location>
</feature>
<dbReference type="PANTHER" id="PTHR36840:SF1">
    <property type="entry name" value="BLL5714 PROTEIN"/>
    <property type="match status" value="1"/>
</dbReference>
<feature type="transmembrane region" description="Helical" evidence="1">
    <location>
        <begin position="338"/>
        <end position="359"/>
    </location>
</feature>
<evidence type="ECO:0000313" key="3">
    <source>
        <dbReference type="Proteomes" id="UP001142372"/>
    </source>
</evidence>
<keyword evidence="1" id="KW-0472">Membrane</keyword>
<feature type="transmembrane region" description="Helical" evidence="1">
    <location>
        <begin position="366"/>
        <end position="386"/>
    </location>
</feature>
<dbReference type="EMBL" id="BSEN01000013">
    <property type="protein sequence ID" value="GLJ77236.1"/>
    <property type="molecule type" value="Genomic_DNA"/>
</dbReference>
<feature type="transmembrane region" description="Helical" evidence="1">
    <location>
        <begin position="168"/>
        <end position="189"/>
    </location>
</feature>
<dbReference type="InterPro" id="IPR010640">
    <property type="entry name" value="Low_temperature_requirement_A"/>
</dbReference>
<accession>A0A9W6M0U6</accession>
<gene>
    <name evidence="2" type="primary">ltrA_2</name>
    <name evidence="2" type="ORF">GCM10017584_28100</name>
</gene>
<sequence>MHSLVADGRRTFVAELTERSHRLHRMTGRDPGEVHRAATPLELLFDLAFVVAFGQAGEQLAHLLAEGHVLPGIGAFSFAMFAICWAWINFSWFSSAYDTDDWFYRVATMVQMIGVIVLALGLPEMFASVDHGASFDNGVMVAGYVVMRIALVAQWLRAAVQDPPRRRVALTYAGFVAAAQVGWVALAVAHVPFETVVGVAAVLFVVEMGGPIVAETRLGGTPWNASHIAERYGLLTIIALGEVLFGTVTSVAAIVAKQGWSLEAVLIVVAGVGLTFGLWWSYFIVPSGEVLARYRHRAVVWGYGHILLFASIAATGAGLHVAAYVIQGEATIGTTGAVLSIAVPVLVFSIVLFLLYTYLMHEGDSFHIGLFLGTVAMLAAAVWLAAAGAPLGVSLVLVTLSPAVVVVGYELLGHRHQSAALARILSD</sequence>
<feature type="transmembrane region" description="Helical" evidence="1">
    <location>
        <begin position="306"/>
        <end position="326"/>
    </location>
</feature>
<reference evidence="2" key="1">
    <citation type="journal article" date="2014" name="Int. J. Syst. Evol. Microbiol.">
        <title>Complete genome sequence of Corynebacterium casei LMG S-19264T (=DSM 44701T), isolated from a smear-ripened cheese.</title>
        <authorList>
            <consortium name="US DOE Joint Genome Institute (JGI-PGF)"/>
            <person name="Walter F."/>
            <person name="Albersmeier A."/>
            <person name="Kalinowski J."/>
            <person name="Ruckert C."/>
        </authorList>
    </citation>
    <scope>NUCLEOTIDE SEQUENCE</scope>
    <source>
        <strain evidence="2">VKM Ac-1401</strain>
    </source>
</reference>
<feature type="transmembrane region" description="Helical" evidence="1">
    <location>
        <begin position="234"/>
        <end position="256"/>
    </location>
</feature>
<feature type="transmembrane region" description="Helical" evidence="1">
    <location>
        <begin position="262"/>
        <end position="285"/>
    </location>
</feature>
<reference evidence="2" key="2">
    <citation type="submission" date="2023-01" db="EMBL/GenBank/DDBJ databases">
        <authorList>
            <person name="Sun Q."/>
            <person name="Evtushenko L."/>
        </authorList>
    </citation>
    <scope>NUCLEOTIDE SEQUENCE</scope>
    <source>
        <strain evidence="2">VKM Ac-1401</strain>
    </source>
</reference>
<dbReference type="Pfam" id="PF06772">
    <property type="entry name" value="LtrA"/>
    <property type="match status" value="1"/>
</dbReference>
<dbReference type="AlphaFoldDB" id="A0A9W6M0U6"/>
<keyword evidence="3" id="KW-1185">Reference proteome</keyword>
<evidence type="ECO:0000313" key="2">
    <source>
        <dbReference type="EMBL" id="GLJ77236.1"/>
    </source>
</evidence>